<evidence type="ECO:0000313" key="3">
    <source>
        <dbReference type="EMBL" id="KPI82747.1"/>
    </source>
</evidence>
<comment type="caution">
    <text evidence="3">The sequence shown here is derived from an EMBL/GenBank/DDBJ whole genome shotgun (WGS) entry which is preliminary data.</text>
</comment>
<protein>
    <recommendedName>
        <fullName evidence="5">Transmembrane protein</fullName>
    </recommendedName>
</protein>
<evidence type="ECO:0000256" key="2">
    <source>
        <dbReference type="SAM" id="Phobius"/>
    </source>
</evidence>
<evidence type="ECO:0008006" key="5">
    <source>
        <dbReference type="Google" id="ProtNLM"/>
    </source>
</evidence>
<feature type="transmembrane region" description="Helical" evidence="2">
    <location>
        <begin position="50"/>
        <end position="76"/>
    </location>
</feature>
<organism evidence="3 4">
    <name type="scientific">Leptomonas seymouri</name>
    <dbReference type="NCBI Taxonomy" id="5684"/>
    <lineage>
        <taxon>Eukaryota</taxon>
        <taxon>Discoba</taxon>
        <taxon>Euglenozoa</taxon>
        <taxon>Kinetoplastea</taxon>
        <taxon>Metakinetoplastina</taxon>
        <taxon>Trypanosomatida</taxon>
        <taxon>Trypanosomatidae</taxon>
        <taxon>Leishmaniinae</taxon>
        <taxon>Leptomonas</taxon>
    </lineage>
</organism>
<keyword evidence="2" id="KW-0812">Transmembrane</keyword>
<dbReference type="Proteomes" id="UP000038009">
    <property type="component" value="Unassembled WGS sequence"/>
</dbReference>
<keyword evidence="2" id="KW-0472">Membrane</keyword>
<feature type="compositionally biased region" description="Low complexity" evidence="1">
    <location>
        <begin position="210"/>
        <end position="222"/>
    </location>
</feature>
<reference evidence="3 4" key="1">
    <citation type="journal article" date="2015" name="PLoS Pathog.">
        <title>Leptomonas seymouri: Adaptations to the Dixenous Life Cycle Analyzed by Genome Sequencing, Transcriptome Profiling and Co-infection with Leishmania donovani.</title>
        <authorList>
            <person name="Kraeva N."/>
            <person name="Butenko A."/>
            <person name="Hlavacova J."/>
            <person name="Kostygov A."/>
            <person name="Myskova J."/>
            <person name="Grybchuk D."/>
            <person name="Lestinova T."/>
            <person name="Votypka J."/>
            <person name="Volf P."/>
            <person name="Opperdoes F."/>
            <person name="Flegontov P."/>
            <person name="Lukes J."/>
            <person name="Yurchenko V."/>
        </authorList>
    </citation>
    <scope>NUCLEOTIDE SEQUENCE [LARGE SCALE GENOMIC DNA]</scope>
    <source>
        <strain evidence="3 4">ATCC 30220</strain>
    </source>
</reference>
<gene>
    <name evidence="3" type="ORF">ABL78_8239</name>
</gene>
<feature type="region of interest" description="Disordered" evidence="1">
    <location>
        <begin position="206"/>
        <end position="238"/>
    </location>
</feature>
<evidence type="ECO:0000313" key="4">
    <source>
        <dbReference type="Proteomes" id="UP000038009"/>
    </source>
</evidence>
<accession>A0A0N0P2P4</accession>
<feature type="region of interest" description="Disordered" evidence="1">
    <location>
        <begin position="113"/>
        <end position="148"/>
    </location>
</feature>
<feature type="compositionally biased region" description="Low complexity" evidence="1">
    <location>
        <begin position="113"/>
        <end position="139"/>
    </location>
</feature>
<sequence>MSAGASAFVGFAYYSTNGDGFVYAPTSPTASTTHGTPVVSVSDVNRASNFFQFFFLVVGSVVMIVLLVLVSITFCCQRQVVALEKRYWRLKHVNAEVSNALVGEILQRTPVKQQSLTRSSSNVSSTNSHQQQQQQLQMQPRASAHHVSQQPAPMVSPYAYLQTSNAVAPIPSSICSYPPYQPLMQPPFPGARAHANDYNSMYQYTPATQPSEVSSASPSVSPDGLRRRASKVSFVDTN</sequence>
<dbReference type="VEuPathDB" id="TriTrypDB:Lsey_0563_0010"/>
<dbReference type="OrthoDB" id="266540at2759"/>
<keyword evidence="2" id="KW-1133">Transmembrane helix</keyword>
<name>A0A0N0P2P4_LEPSE</name>
<dbReference type="EMBL" id="LJSK01000563">
    <property type="protein sequence ID" value="KPI82747.1"/>
    <property type="molecule type" value="Genomic_DNA"/>
</dbReference>
<dbReference type="OMA" id="QCTFANV"/>
<dbReference type="AlphaFoldDB" id="A0A0N0P2P4"/>
<proteinExistence type="predicted"/>
<keyword evidence="4" id="KW-1185">Reference proteome</keyword>
<evidence type="ECO:0000256" key="1">
    <source>
        <dbReference type="SAM" id="MobiDB-lite"/>
    </source>
</evidence>